<organism evidence="1 2">
    <name type="scientific">Suillus plorans</name>
    <dbReference type="NCBI Taxonomy" id="116603"/>
    <lineage>
        <taxon>Eukaryota</taxon>
        <taxon>Fungi</taxon>
        <taxon>Dikarya</taxon>
        <taxon>Basidiomycota</taxon>
        <taxon>Agaricomycotina</taxon>
        <taxon>Agaricomycetes</taxon>
        <taxon>Agaricomycetidae</taxon>
        <taxon>Boletales</taxon>
        <taxon>Suillineae</taxon>
        <taxon>Suillaceae</taxon>
        <taxon>Suillus</taxon>
    </lineage>
</organism>
<keyword evidence="2" id="KW-1185">Reference proteome</keyword>
<accession>A0A9P7DVE8</accession>
<protein>
    <submittedName>
        <fullName evidence="1">Uncharacterized protein</fullName>
    </submittedName>
</protein>
<dbReference type="OrthoDB" id="2673180at2759"/>
<evidence type="ECO:0000313" key="1">
    <source>
        <dbReference type="EMBL" id="KAG1803882.1"/>
    </source>
</evidence>
<proteinExistence type="predicted"/>
<name>A0A9P7DVE8_9AGAM</name>
<evidence type="ECO:0000313" key="2">
    <source>
        <dbReference type="Proteomes" id="UP000719766"/>
    </source>
</evidence>
<gene>
    <name evidence="1" type="ORF">HD556DRAFT_1226739</name>
</gene>
<dbReference type="RefSeq" id="XP_041166228.1">
    <property type="nucleotide sequence ID" value="XM_041297104.1"/>
</dbReference>
<reference evidence="1" key="1">
    <citation type="journal article" date="2020" name="New Phytol.">
        <title>Comparative genomics reveals dynamic genome evolution in host specialist ectomycorrhizal fungi.</title>
        <authorList>
            <person name="Lofgren L.A."/>
            <person name="Nguyen N.H."/>
            <person name="Vilgalys R."/>
            <person name="Ruytinx J."/>
            <person name="Liao H.L."/>
            <person name="Branco S."/>
            <person name="Kuo A."/>
            <person name="LaButti K."/>
            <person name="Lipzen A."/>
            <person name="Andreopoulos W."/>
            <person name="Pangilinan J."/>
            <person name="Riley R."/>
            <person name="Hundley H."/>
            <person name="Na H."/>
            <person name="Barry K."/>
            <person name="Grigoriev I.V."/>
            <person name="Stajich J.E."/>
            <person name="Kennedy P.G."/>
        </authorList>
    </citation>
    <scope>NUCLEOTIDE SEQUENCE</scope>
    <source>
        <strain evidence="1">S12</strain>
    </source>
</reference>
<comment type="caution">
    <text evidence="1">The sequence shown here is derived from an EMBL/GenBank/DDBJ whole genome shotgun (WGS) entry which is preliminary data.</text>
</comment>
<dbReference type="AlphaFoldDB" id="A0A9P7DVE8"/>
<sequence>MPSAAVPPSDVTVQALNAAKGVQLKFWIKEANQAVGKKALTKTGTVNALRTKLAEFYGLDLAAAPEKPAGPITRGHDVQKRQFAYLRELWNEWISRPHHSCSARRLLVSFFFALPNPLPESPLLPAVTNDSVYALSHLARSGDHDAFIMLLRFRAVVQARAGSIIHLVSRLSASCMLTEASPAALPMSPVTTSTPPTIAAPAQSDEAVLLAACKADIAVLNRATSLCDVIAQVEAGDVARIRQLYGPCTGRAAISLWQSIKCTVCRRERLYLQLQDEFCGDKDHFFGFFSIQTTPEVNGKSLKRKAKRNAPVEHLQPLRKVDEAISRRDKNLAELMVSDEYNDEGRFCSEKWEAKWLGRNRWEIWRAIGKERY</sequence>
<dbReference type="EMBL" id="JABBWE010000004">
    <property type="protein sequence ID" value="KAG1803882.1"/>
    <property type="molecule type" value="Genomic_DNA"/>
</dbReference>
<dbReference type="GeneID" id="64590868"/>
<dbReference type="Proteomes" id="UP000719766">
    <property type="component" value="Unassembled WGS sequence"/>
</dbReference>